<dbReference type="EMBL" id="MU970216">
    <property type="protein sequence ID" value="KAK9319186.1"/>
    <property type="molecule type" value="Genomic_DNA"/>
</dbReference>
<proteinExistence type="predicted"/>
<organism evidence="1 2">
    <name type="scientific">Lipomyces orientalis</name>
    <dbReference type="NCBI Taxonomy" id="1233043"/>
    <lineage>
        <taxon>Eukaryota</taxon>
        <taxon>Fungi</taxon>
        <taxon>Dikarya</taxon>
        <taxon>Ascomycota</taxon>
        <taxon>Saccharomycotina</taxon>
        <taxon>Lipomycetes</taxon>
        <taxon>Lipomycetales</taxon>
        <taxon>Lipomycetaceae</taxon>
        <taxon>Lipomyces</taxon>
    </lineage>
</organism>
<reference evidence="2" key="1">
    <citation type="journal article" date="2024" name="Front. Bioeng. Biotechnol.">
        <title>Genome-scale model development and genomic sequencing of the oleaginous clade Lipomyces.</title>
        <authorList>
            <person name="Czajka J.J."/>
            <person name="Han Y."/>
            <person name="Kim J."/>
            <person name="Mondo S.J."/>
            <person name="Hofstad B.A."/>
            <person name="Robles A."/>
            <person name="Haridas S."/>
            <person name="Riley R."/>
            <person name="LaButti K."/>
            <person name="Pangilinan J."/>
            <person name="Andreopoulos W."/>
            <person name="Lipzen A."/>
            <person name="Yan J."/>
            <person name="Wang M."/>
            <person name="Ng V."/>
            <person name="Grigoriev I.V."/>
            <person name="Spatafora J.W."/>
            <person name="Magnuson J.K."/>
            <person name="Baker S.E."/>
            <person name="Pomraning K.R."/>
        </authorList>
    </citation>
    <scope>NUCLEOTIDE SEQUENCE [LARGE SCALE GENOMIC DNA]</scope>
    <source>
        <strain evidence="2">CBS 10300</strain>
    </source>
</reference>
<dbReference type="Proteomes" id="UP001489719">
    <property type="component" value="Unassembled WGS sequence"/>
</dbReference>
<keyword evidence="2" id="KW-1185">Reference proteome</keyword>
<comment type="caution">
    <text evidence="1">The sequence shown here is derived from an EMBL/GenBank/DDBJ whole genome shotgun (WGS) entry which is preliminary data.</text>
</comment>
<evidence type="ECO:0000313" key="2">
    <source>
        <dbReference type="Proteomes" id="UP001489719"/>
    </source>
</evidence>
<name>A0ACC3TDZ3_9ASCO</name>
<evidence type="ECO:0000313" key="1">
    <source>
        <dbReference type="EMBL" id="KAK9319186.1"/>
    </source>
</evidence>
<accession>A0ACC3TDZ3</accession>
<gene>
    <name evidence="1" type="ORF">V1517DRAFT_266740</name>
</gene>
<feature type="non-terminal residue" evidence="1">
    <location>
        <position position="1"/>
    </location>
</feature>
<protein>
    <submittedName>
        <fullName evidence="1">Uncharacterized protein</fullName>
    </submittedName>
</protein>
<sequence>STPTSVVKSVHSTMAKQLLSQMPHDYIYPVCYLIAFKLVPIDSSHTFCIRCLAKLQHQLKDDCPQCGQSVLITATRQNIDISLYNQMLLYLPEETKVKQSANKKSTMEKFSHLNIQRKSYRL</sequence>